<evidence type="ECO:0008006" key="5">
    <source>
        <dbReference type="Google" id="ProtNLM"/>
    </source>
</evidence>
<feature type="transmembrane region" description="Helical" evidence="2">
    <location>
        <begin position="73"/>
        <end position="94"/>
    </location>
</feature>
<comment type="caution">
    <text evidence="3">The sequence shown here is derived from an EMBL/GenBank/DDBJ whole genome shotgun (WGS) entry which is preliminary data.</text>
</comment>
<proteinExistence type="predicted"/>
<reference evidence="3" key="1">
    <citation type="submission" date="2019-04" db="EMBL/GenBank/DDBJ databases">
        <title>Evolution of Biomass-Degrading Anaerobic Consortia Revealed by Metagenomics.</title>
        <authorList>
            <person name="Peng X."/>
        </authorList>
    </citation>
    <scope>NUCLEOTIDE SEQUENCE</scope>
    <source>
        <strain evidence="3">SIG551</strain>
    </source>
</reference>
<dbReference type="Proteomes" id="UP000754750">
    <property type="component" value="Unassembled WGS sequence"/>
</dbReference>
<evidence type="ECO:0000313" key="3">
    <source>
        <dbReference type="EMBL" id="MBE6834385.1"/>
    </source>
</evidence>
<dbReference type="AlphaFoldDB" id="A0A928KYD8"/>
<keyword evidence="2" id="KW-0812">Transmembrane</keyword>
<keyword evidence="2" id="KW-1133">Transmembrane helix</keyword>
<dbReference type="RefSeq" id="WP_020074597.1">
    <property type="nucleotide sequence ID" value="NZ_JBKWRC010000003.1"/>
</dbReference>
<dbReference type="EMBL" id="SVNY01000007">
    <property type="protein sequence ID" value="MBE6834385.1"/>
    <property type="molecule type" value="Genomic_DNA"/>
</dbReference>
<feature type="compositionally biased region" description="Pro residues" evidence="1">
    <location>
        <begin position="106"/>
        <end position="121"/>
    </location>
</feature>
<keyword evidence="2" id="KW-0472">Membrane</keyword>
<evidence type="ECO:0000256" key="1">
    <source>
        <dbReference type="SAM" id="MobiDB-lite"/>
    </source>
</evidence>
<gene>
    <name evidence="3" type="ORF">E7512_12560</name>
</gene>
<protein>
    <recommendedName>
        <fullName evidence="5">Cxxc_20_cxxc protein</fullName>
    </recommendedName>
</protein>
<organism evidence="3 4">
    <name type="scientific">Faecalispora sporosphaeroides</name>
    <dbReference type="NCBI Taxonomy" id="1549"/>
    <lineage>
        <taxon>Bacteria</taxon>
        <taxon>Bacillati</taxon>
        <taxon>Bacillota</taxon>
        <taxon>Clostridia</taxon>
        <taxon>Eubacteriales</taxon>
        <taxon>Oscillospiraceae</taxon>
        <taxon>Faecalispora</taxon>
    </lineage>
</organism>
<feature type="region of interest" description="Disordered" evidence="1">
    <location>
        <begin position="101"/>
        <end position="136"/>
    </location>
</feature>
<name>A0A928KYD8_9FIRM</name>
<sequence length="136" mass="14857">MKLQLPVCPHCGQKVGYVRAWFLKQEGEYRCPNCGGFSGVFLSTAAPMFGSVAVVISVVIFLLLRLLTGGLPFYGVLLMSLPYALFFLAAPFLVRLRKPGVRKRPPAPPRPGTPPPHPPGSRPGQGPDANHSFRRF</sequence>
<feature type="transmembrane region" description="Helical" evidence="2">
    <location>
        <begin position="48"/>
        <end position="67"/>
    </location>
</feature>
<accession>A0A928KYD8</accession>
<evidence type="ECO:0000256" key="2">
    <source>
        <dbReference type="SAM" id="Phobius"/>
    </source>
</evidence>
<evidence type="ECO:0000313" key="4">
    <source>
        <dbReference type="Proteomes" id="UP000754750"/>
    </source>
</evidence>